<evidence type="ECO:0000313" key="11">
    <source>
        <dbReference type="Proteomes" id="UP000827092"/>
    </source>
</evidence>
<evidence type="ECO:0000256" key="3">
    <source>
        <dbReference type="ARBA" id="ARBA00022737"/>
    </source>
</evidence>
<keyword evidence="2" id="KW-0479">Metal-binding</keyword>
<dbReference type="InterPro" id="IPR036236">
    <property type="entry name" value="Znf_C2H2_sf"/>
</dbReference>
<dbReference type="GO" id="GO:0000981">
    <property type="term" value="F:DNA-binding transcription factor activity, RNA polymerase II-specific"/>
    <property type="evidence" value="ECO:0007669"/>
    <property type="project" value="TreeGrafter"/>
</dbReference>
<feature type="domain" description="C2H2-type" evidence="9">
    <location>
        <begin position="671"/>
        <end position="698"/>
    </location>
</feature>
<evidence type="ECO:0000256" key="2">
    <source>
        <dbReference type="ARBA" id="ARBA00022723"/>
    </source>
</evidence>
<feature type="region of interest" description="Disordered" evidence="8">
    <location>
        <begin position="725"/>
        <end position="774"/>
    </location>
</feature>
<proteinExistence type="predicted"/>
<protein>
    <recommendedName>
        <fullName evidence="9">C2H2-type domain-containing protein</fullName>
    </recommendedName>
</protein>
<keyword evidence="6" id="KW-0539">Nucleus</keyword>
<organism evidence="10 11">
    <name type="scientific">Oedothorax gibbosus</name>
    <dbReference type="NCBI Taxonomy" id="931172"/>
    <lineage>
        <taxon>Eukaryota</taxon>
        <taxon>Metazoa</taxon>
        <taxon>Ecdysozoa</taxon>
        <taxon>Arthropoda</taxon>
        <taxon>Chelicerata</taxon>
        <taxon>Arachnida</taxon>
        <taxon>Araneae</taxon>
        <taxon>Araneomorphae</taxon>
        <taxon>Entelegynae</taxon>
        <taxon>Araneoidea</taxon>
        <taxon>Linyphiidae</taxon>
        <taxon>Erigoninae</taxon>
        <taxon>Oedothorax</taxon>
    </lineage>
</organism>
<dbReference type="SUPFAM" id="SSF57667">
    <property type="entry name" value="beta-beta-alpha zinc fingers"/>
    <property type="match status" value="2"/>
</dbReference>
<feature type="compositionally biased region" description="Basic and acidic residues" evidence="8">
    <location>
        <begin position="10"/>
        <end position="22"/>
    </location>
</feature>
<keyword evidence="5" id="KW-0862">Zinc</keyword>
<dbReference type="PANTHER" id="PTHR24381:SF393">
    <property type="entry name" value="CHROMATIN-LINKED ADAPTOR FOR MSL PROTEINS, ISOFORM B"/>
    <property type="match status" value="1"/>
</dbReference>
<dbReference type="PROSITE" id="PS50157">
    <property type="entry name" value="ZINC_FINGER_C2H2_2"/>
    <property type="match status" value="5"/>
</dbReference>
<name>A0AAV6UX55_9ARAC</name>
<dbReference type="PROSITE" id="PS00028">
    <property type="entry name" value="ZINC_FINGER_C2H2_1"/>
    <property type="match status" value="6"/>
</dbReference>
<dbReference type="GO" id="GO:0000977">
    <property type="term" value="F:RNA polymerase II transcription regulatory region sequence-specific DNA binding"/>
    <property type="evidence" value="ECO:0007669"/>
    <property type="project" value="TreeGrafter"/>
</dbReference>
<gene>
    <name evidence="10" type="ORF">JTE90_009924</name>
</gene>
<feature type="region of interest" description="Disordered" evidence="8">
    <location>
        <begin position="1"/>
        <end position="42"/>
    </location>
</feature>
<evidence type="ECO:0000256" key="5">
    <source>
        <dbReference type="ARBA" id="ARBA00022833"/>
    </source>
</evidence>
<dbReference type="InterPro" id="IPR013087">
    <property type="entry name" value="Znf_C2H2_type"/>
</dbReference>
<feature type="domain" description="C2H2-type" evidence="9">
    <location>
        <begin position="130"/>
        <end position="157"/>
    </location>
</feature>
<dbReference type="GO" id="GO:0008270">
    <property type="term" value="F:zinc ion binding"/>
    <property type="evidence" value="ECO:0007669"/>
    <property type="project" value="UniProtKB-KW"/>
</dbReference>
<feature type="domain" description="C2H2-type" evidence="9">
    <location>
        <begin position="298"/>
        <end position="325"/>
    </location>
</feature>
<dbReference type="GO" id="GO:0005634">
    <property type="term" value="C:nucleus"/>
    <property type="evidence" value="ECO:0007669"/>
    <property type="project" value="UniProtKB-SubCell"/>
</dbReference>
<feature type="region of interest" description="Disordered" evidence="8">
    <location>
        <begin position="934"/>
        <end position="967"/>
    </location>
</feature>
<feature type="domain" description="C2H2-type" evidence="9">
    <location>
        <begin position="529"/>
        <end position="556"/>
    </location>
</feature>
<dbReference type="PANTHER" id="PTHR24381">
    <property type="entry name" value="ZINC FINGER PROTEIN"/>
    <property type="match status" value="1"/>
</dbReference>
<feature type="compositionally biased region" description="Basic and acidic residues" evidence="8">
    <location>
        <begin position="473"/>
        <end position="486"/>
    </location>
</feature>
<accession>A0AAV6UX55</accession>
<dbReference type="Gene3D" id="3.30.160.60">
    <property type="entry name" value="Classic Zinc Finger"/>
    <property type="match status" value="3"/>
</dbReference>
<evidence type="ECO:0000256" key="8">
    <source>
        <dbReference type="SAM" id="MobiDB-lite"/>
    </source>
</evidence>
<feature type="compositionally biased region" description="Basic and acidic residues" evidence="8">
    <location>
        <begin position="106"/>
        <end position="119"/>
    </location>
</feature>
<comment type="caution">
    <text evidence="10">The sequence shown here is derived from an EMBL/GenBank/DDBJ whole genome shotgun (WGS) entry which is preliminary data.</text>
</comment>
<evidence type="ECO:0000259" key="9">
    <source>
        <dbReference type="PROSITE" id="PS50157"/>
    </source>
</evidence>
<evidence type="ECO:0000313" key="10">
    <source>
        <dbReference type="EMBL" id="KAG8188051.1"/>
    </source>
</evidence>
<dbReference type="EMBL" id="JAFNEN010000251">
    <property type="protein sequence ID" value="KAG8188051.1"/>
    <property type="molecule type" value="Genomic_DNA"/>
</dbReference>
<evidence type="ECO:0000256" key="4">
    <source>
        <dbReference type="ARBA" id="ARBA00022771"/>
    </source>
</evidence>
<feature type="region of interest" description="Disordered" evidence="8">
    <location>
        <begin position="447"/>
        <end position="493"/>
    </location>
</feature>
<evidence type="ECO:0000256" key="6">
    <source>
        <dbReference type="ARBA" id="ARBA00023242"/>
    </source>
</evidence>
<feature type="compositionally biased region" description="Polar residues" evidence="8">
    <location>
        <begin position="733"/>
        <end position="742"/>
    </location>
</feature>
<keyword evidence="4 7" id="KW-0863">Zinc-finger</keyword>
<feature type="domain" description="C2H2-type" evidence="9">
    <location>
        <begin position="557"/>
        <end position="585"/>
    </location>
</feature>
<feature type="compositionally biased region" description="Low complexity" evidence="8">
    <location>
        <begin position="743"/>
        <end position="754"/>
    </location>
</feature>
<dbReference type="Proteomes" id="UP000827092">
    <property type="component" value="Unassembled WGS sequence"/>
</dbReference>
<feature type="region of interest" description="Disordered" evidence="8">
    <location>
        <begin position="79"/>
        <end position="120"/>
    </location>
</feature>
<keyword evidence="11" id="KW-1185">Reference proteome</keyword>
<reference evidence="10 11" key="1">
    <citation type="journal article" date="2022" name="Nat. Ecol. Evol.">
        <title>A masculinizing supergene underlies an exaggerated male reproductive morph in a spider.</title>
        <authorList>
            <person name="Hendrickx F."/>
            <person name="De Corte Z."/>
            <person name="Sonet G."/>
            <person name="Van Belleghem S.M."/>
            <person name="Kostlbacher S."/>
            <person name="Vangestel C."/>
        </authorList>
    </citation>
    <scope>NUCLEOTIDE SEQUENCE [LARGE SCALE GENOMIC DNA]</scope>
    <source>
        <strain evidence="10">W744_W776</strain>
    </source>
</reference>
<feature type="compositionally biased region" description="Basic and acidic residues" evidence="8">
    <location>
        <begin position="943"/>
        <end position="953"/>
    </location>
</feature>
<evidence type="ECO:0000256" key="1">
    <source>
        <dbReference type="ARBA" id="ARBA00004123"/>
    </source>
</evidence>
<keyword evidence="3" id="KW-0677">Repeat</keyword>
<sequence>MHSVKSTTPKKNDIKSSMETKKMSPIQNQDGRDNIIGIESPKKRVIPHSSSWTKSVFKNDFIDAKSALLQQKQASKNLIKRKMDKFTNESEKKKIKPVTKSDSTPESDKPLSAKKDVKSKGVQPKTSASYVCKYCCRRFRSIELLREHTTTHGSKPSYVCYLCGIEAGAFSSLMAHFVKHSTPKSLLKTDKTSHDFSDISLTAKSTIRCSHCKISFPSTEKLALHYCSAIGKKSEYNCAYCGQVSTSVDDYRLHVLSHSVTPFMCMHCNFKGPTKKILDRHLEVCKKKPKMPNDQVLLKCKTCSKEYNNKKELSQHSKVCKSESDCKVIFKSCPKCNSVFGNKEDFDGHALICKVEEEKVDDQSPSSSQSAIASPKRDSFLCSHCGEIFHDQTEQENHQVVCFEDEYNLNEKTSVLCPTCGGMFHESTLKEHQKACQPPNEKLIKEADEEVHESDTDSPSKRRSARLVCRKSSISEDSTKSKDSPQKRKRNFQHNVEIGKTKKVFKNKNLMKGFKGRRGRQSKVGNANFKCIYCDLTFCSKSTLLRHKRMHSGNPYFSCKYCGKFFFRKDVYTRHEVNVHSKSNANVFCCYYCKLFFGDQFSLKDHVFVTHKENAFLPVKTEFTGDVQQDDILSPSDIKKEAGSCDVISKENFSVKNAISKIDIPSPSPLKKCGTCLQSFTNIVDIEKHMESHKPKEDSPSNFENILSSTPVVNNIIRNQKNNMFEESEPNDNDSPTLDNGVSSISIPSTASAADTLKNKSNEIDETPDGSNDNIQKALQSQQSKDTVILVKDYVCKLCLAKFDSQTLLTAHESTEHKIIDWYQCFICSTSGPKQDMIEHMFSHMYKVGTIVVSSTLSNLDSFLPYTQSSANNTVDISENTNDAMLLDKTEEIHQCDLPPLIDCGSNTVHVAIKDTDSSTAVEEPSKEKDCCILDQNETDQGENEKSNTKENIDTIPPESTKSKDNSLNIQDKTDISEIFNSENINLDYLVPPEEQLPTMSPVAVASEVLVSSVTDELLKEASIIGKVASPSPKLLLVADEASEVLVSSVTDELLKEASIIGKVASPSPKLLLVADEAGGSVNNTEKHCAVNDDTTPETNFSQLRYLLENFKSKDPLDSIEDVSEKADEPNYQLHIVEDEGECLEYAKSDDTLSWLNSLENNSKKDTEMNVSKHIKTNEIESAVSLPLGNVNQPIPLKKSVLKHEEQFPAASSTNCRNPIVQPELNQNVNTCLKFDVNQSRSIFSENDLFQASQMTNKILDFSDLIGDSMNVSENIFQCDQVQSVSSSSSFNLLNNKPTYTSSAKSFYFTEPINCNKCNLSFKDVSEMSSHICSKNVTFKNCINSAFNFEPKHLFLPATGSTSNPGIADTEMASTTEKYPLLESMSDIFSASNSNSMSNKVQNLQYESGHMNNSLSKTVCNKCFRTFHDAKECENHSLSCSKLTWCQNSNAEALKFPETLHSLLSKREFKTQQQNYHSSTANDNASYDAVLNLSKNSFSS</sequence>
<comment type="subcellular location">
    <subcellularLocation>
        <location evidence="1">Nucleus</location>
    </subcellularLocation>
</comment>
<evidence type="ECO:0000256" key="7">
    <source>
        <dbReference type="PROSITE-ProRule" id="PRU00042"/>
    </source>
</evidence>
<dbReference type="SMART" id="SM00355">
    <property type="entry name" value="ZnF_C2H2"/>
    <property type="match status" value="15"/>
</dbReference>